<evidence type="ECO:0000313" key="3">
    <source>
        <dbReference type="EMBL" id="MBB1152210.1"/>
    </source>
</evidence>
<dbReference type="RefSeq" id="WP_182889416.1">
    <property type="nucleotide sequence ID" value="NZ_JACGZW010000001.1"/>
</dbReference>
<proteinExistence type="predicted"/>
<evidence type="ECO:0000256" key="1">
    <source>
        <dbReference type="SAM" id="Phobius"/>
    </source>
</evidence>
<dbReference type="InterPro" id="IPR025326">
    <property type="entry name" value="DUF4232"/>
</dbReference>
<reference evidence="3 4" key="1">
    <citation type="submission" date="2020-08" db="EMBL/GenBank/DDBJ databases">
        <title>Amycolatopsis sp. nov. DR6-1 isolated from Dendrobium heterocarpum.</title>
        <authorList>
            <person name="Tedsree N."/>
            <person name="Kuncharoen N."/>
            <person name="Likhitwitayawuid K."/>
            <person name="Tanasupawat S."/>
        </authorList>
    </citation>
    <scope>NUCLEOTIDE SEQUENCE [LARGE SCALE GENOMIC DNA]</scope>
    <source>
        <strain evidence="3 4">DR6-1</strain>
    </source>
</reference>
<comment type="caution">
    <text evidence="3">The sequence shown here is derived from an EMBL/GenBank/DDBJ whole genome shotgun (WGS) entry which is preliminary data.</text>
</comment>
<organism evidence="3 4">
    <name type="scientific">Amycolatopsis dendrobii</name>
    <dbReference type="NCBI Taxonomy" id="2760662"/>
    <lineage>
        <taxon>Bacteria</taxon>
        <taxon>Bacillati</taxon>
        <taxon>Actinomycetota</taxon>
        <taxon>Actinomycetes</taxon>
        <taxon>Pseudonocardiales</taxon>
        <taxon>Pseudonocardiaceae</taxon>
        <taxon>Amycolatopsis</taxon>
    </lineage>
</organism>
<evidence type="ECO:0000313" key="4">
    <source>
        <dbReference type="Proteomes" id="UP000526734"/>
    </source>
</evidence>
<dbReference type="EMBL" id="JACGZW010000001">
    <property type="protein sequence ID" value="MBB1152210.1"/>
    <property type="molecule type" value="Genomic_DNA"/>
</dbReference>
<keyword evidence="1" id="KW-0472">Membrane</keyword>
<dbReference type="AlphaFoldDB" id="A0A7W3VSC8"/>
<evidence type="ECO:0000259" key="2">
    <source>
        <dbReference type="Pfam" id="PF14016"/>
    </source>
</evidence>
<gene>
    <name evidence="3" type="ORF">H4281_03615</name>
</gene>
<dbReference type="Pfam" id="PF14016">
    <property type="entry name" value="DUF4232"/>
    <property type="match status" value="1"/>
</dbReference>
<feature type="transmembrane region" description="Helical" evidence="1">
    <location>
        <begin position="20"/>
        <end position="37"/>
    </location>
</feature>
<dbReference type="Proteomes" id="UP000526734">
    <property type="component" value="Unassembled WGS sequence"/>
</dbReference>
<keyword evidence="1" id="KW-1133">Transmembrane helix</keyword>
<keyword evidence="4" id="KW-1185">Reference proteome</keyword>
<protein>
    <submittedName>
        <fullName evidence="3">DUF4232 domain-containing protein</fullName>
    </submittedName>
</protein>
<sequence length="185" mass="19150">MRSIDGISDDGRTTVISARYLMIGGVAAALAGTAWVPQPAARATAPCRTSGLDVALGQGEGAAGHYYVPIVFTNSGGDACALRGYPGVSYVVDRRQVGDAAKREPGPVPALTLAPGQSATAWLDQVNVDVYDPASCAPTPVDGLRVYPPDNTKPVFLAEPNARACAKHMPDQHPLVVRAVQDGNG</sequence>
<keyword evidence="1" id="KW-0812">Transmembrane</keyword>
<feature type="domain" description="DUF4232" evidence="2">
    <location>
        <begin position="47"/>
        <end position="181"/>
    </location>
</feature>
<name>A0A7W3VSC8_9PSEU</name>
<accession>A0A7W3VSC8</accession>